<evidence type="ECO:0000313" key="8">
    <source>
        <dbReference type="Proteomes" id="UP000694380"/>
    </source>
</evidence>
<dbReference type="Ensembl" id="ENSCPBT00000031172.1">
    <property type="protein sequence ID" value="ENSCPBP00000026455.1"/>
    <property type="gene ID" value="ENSCPBG00000018791.1"/>
</dbReference>
<dbReference type="GO" id="GO:0004540">
    <property type="term" value="F:RNA nuclease activity"/>
    <property type="evidence" value="ECO:0007669"/>
    <property type="project" value="TreeGrafter"/>
</dbReference>
<feature type="region of interest" description="Disordered" evidence="5">
    <location>
        <begin position="128"/>
        <end position="148"/>
    </location>
</feature>
<dbReference type="PRINTS" id="PR00794">
    <property type="entry name" value="RIBONUCLEASE"/>
</dbReference>
<organism evidence="7 8">
    <name type="scientific">Chrysemys picta bellii</name>
    <name type="common">Western painted turtle</name>
    <name type="synonym">Emys bellii</name>
    <dbReference type="NCBI Taxonomy" id="8478"/>
    <lineage>
        <taxon>Eukaryota</taxon>
        <taxon>Metazoa</taxon>
        <taxon>Chordata</taxon>
        <taxon>Craniata</taxon>
        <taxon>Vertebrata</taxon>
        <taxon>Euteleostomi</taxon>
        <taxon>Archelosauria</taxon>
        <taxon>Testudinata</taxon>
        <taxon>Testudines</taxon>
        <taxon>Cryptodira</taxon>
        <taxon>Durocryptodira</taxon>
        <taxon>Testudinoidea</taxon>
        <taxon>Emydidae</taxon>
        <taxon>Chrysemys</taxon>
    </lineage>
</organism>
<accession>A0A8C3I0H5</accession>
<dbReference type="InterPro" id="IPR001427">
    <property type="entry name" value="RNaseA"/>
</dbReference>
<dbReference type="GO" id="GO:0003676">
    <property type="term" value="F:nucleic acid binding"/>
    <property type="evidence" value="ECO:0007669"/>
    <property type="project" value="InterPro"/>
</dbReference>
<dbReference type="PANTHER" id="PTHR11437:SF10">
    <property type="entry name" value="ANGIOGENIN-RELATED"/>
    <property type="match status" value="1"/>
</dbReference>
<reference evidence="7" key="1">
    <citation type="submission" date="2025-08" db="UniProtKB">
        <authorList>
            <consortium name="Ensembl"/>
        </authorList>
    </citation>
    <scope>IDENTIFICATION</scope>
</reference>
<feature type="compositionally biased region" description="Pro residues" evidence="5">
    <location>
        <begin position="132"/>
        <end position="141"/>
    </location>
</feature>
<dbReference type="Gene3D" id="3.10.130.10">
    <property type="entry name" value="Ribonuclease A-like domain"/>
    <property type="match status" value="1"/>
</dbReference>
<reference evidence="7" key="2">
    <citation type="submission" date="2025-09" db="UniProtKB">
        <authorList>
            <consortium name="Ensembl"/>
        </authorList>
    </citation>
    <scope>IDENTIFICATION</scope>
</reference>
<dbReference type="GeneTree" id="ENSGT00940000166697"/>
<evidence type="ECO:0000256" key="4">
    <source>
        <dbReference type="ARBA" id="ARBA00023157"/>
    </source>
</evidence>
<dbReference type="CDD" id="cd06265">
    <property type="entry name" value="RNase_A_canonical"/>
    <property type="match status" value="1"/>
</dbReference>
<dbReference type="AlphaFoldDB" id="A0A8C3I0H5"/>
<dbReference type="PANTHER" id="PTHR11437">
    <property type="entry name" value="RIBONUCLEASE"/>
    <property type="match status" value="1"/>
</dbReference>
<evidence type="ECO:0000256" key="1">
    <source>
        <dbReference type="ARBA" id="ARBA00004613"/>
    </source>
</evidence>
<dbReference type="OMA" id="NCHEGEV"/>
<comment type="similarity">
    <text evidence="2">Belongs to the pancreatic ribonuclease family.</text>
</comment>
<dbReference type="GO" id="GO:0050830">
    <property type="term" value="P:defense response to Gram-positive bacterium"/>
    <property type="evidence" value="ECO:0007669"/>
    <property type="project" value="TreeGrafter"/>
</dbReference>
<keyword evidence="4" id="KW-1015">Disulfide bond</keyword>
<evidence type="ECO:0000259" key="6">
    <source>
        <dbReference type="SMART" id="SM00092"/>
    </source>
</evidence>
<comment type="subcellular location">
    <subcellularLocation>
        <location evidence="1">Secreted</location>
    </subcellularLocation>
</comment>
<evidence type="ECO:0000256" key="3">
    <source>
        <dbReference type="ARBA" id="ARBA00022525"/>
    </source>
</evidence>
<dbReference type="InterPro" id="IPR023412">
    <property type="entry name" value="RNaseA_domain"/>
</dbReference>
<name>A0A8C3I0H5_CHRPI</name>
<evidence type="ECO:0000256" key="5">
    <source>
        <dbReference type="SAM" id="MobiDB-lite"/>
    </source>
</evidence>
<sequence>MIDMALASDGQPWIEPNFMFLRKHVDYPKTNAPNANAYCNKMMQIRGIYGKPVNTFIHEPVSKINSICKEGGTPKIGGLHESKVEFRITQCVLPGSYPRNCKYRAAIGNTRIRVGCEDWLPVHLEPTYLPSAPSPPPPPAAPTAHYTV</sequence>
<keyword evidence="8" id="KW-1185">Reference proteome</keyword>
<dbReference type="Proteomes" id="UP000694380">
    <property type="component" value="Unplaced"/>
</dbReference>
<feature type="domain" description="Ribonuclease A-domain" evidence="6">
    <location>
        <begin position="14"/>
        <end position="128"/>
    </location>
</feature>
<proteinExistence type="inferred from homology"/>
<evidence type="ECO:0000256" key="2">
    <source>
        <dbReference type="ARBA" id="ARBA00005600"/>
    </source>
</evidence>
<dbReference type="Pfam" id="PF00074">
    <property type="entry name" value="RnaseA"/>
    <property type="match status" value="1"/>
</dbReference>
<dbReference type="SUPFAM" id="SSF54076">
    <property type="entry name" value="RNase A-like"/>
    <property type="match status" value="1"/>
</dbReference>
<evidence type="ECO:0000313" key="7">
    <source>
        <dbReference type="Ensembl" id="ENSCPBP00000026455.1"/>
    </source>
</evidence>
<dbReference type="InterPro" id="IPR036816">
    <property type="entry name" value="RNaseA-like_dom_sf"/>
</dbReference>
<protein>
    <recommendedName>
        <fullName evidence="6">Ribonuclease A-domain domain-containing protein</fullName>
    </recommendedName>
</protein>
<dbReference type="SMART" id="SM00092">
    <property type="entry name" value="RNAse_Pc"/>
    <property type="match status" value="1"/>
</dbReference>
<keyword evidence="3" id="KW-0964">Secreted</keyword>
<dbReference type="GO" id="GO:0005576">
    <property type="term" value="C:extracellular region"/>
    <property type="evidence" value="ECO:0007669"/>
    <property type="project" value="UniProtKB-SubCell"/>
</dbReference>